<dbReference type="EMBL" id="EU008545">
    <property type="protein sequence ID" value="ABS72167.1"/>
    <property type="molecule type" value="mRNA"/>
</dbReference>
<dbReference type="VEuPathDB" id="VectorBase:ISCW000240"/>
<feature type="region of interest" description="Disordered" evidence="1">
    <location>
        <begin position="162"/>
        <end position="184"/>
    </location>
</feature>
<reference evidence="3" key="1">
    <citation type="journal article" date="2007" name="Insect Mol. Biol.">
        <title>Biochemical and functional characterization of Salp20, an Ixodes scapularis tick salivary protein that inhibits the complement pathway.</title>
        <authorList>
            <person name="Tyson K."/>
            <person name="Elkins C."/>
            <person name="Patterson H."/>
            <person name="Fikrig E."/>
            <person name="de Silva A."/>
        </authorList>
    </citation>
    <scope>NUCLEOTIDE SEQUENCE</scope>
</reference>
<evidence type="ECO:0000313" key="3">
    <source>
        <dbReference type="EMBL" id="ABS72167.1"/>
    </source>
</evidence>
<evidence type="ECO:0000256" key="1">
    <source>
        <dbReference type="SAM" id="MobiDB-lite"/>
    </source>
</evidence>
<keyword evidence="2" id="KW-0732">Signal</keyword>
<evidence type="ECO:0000256" key="2">
    <source>
        <dbReference type="SAM" id="SignalP"/>
    </source>
</evidence>
<protein>
    <submittedName>
        <fullName evidence="3">Salp20-like protein 1</fullName>
    </submittedName>
</protein>
<proteinExistence type="evidence at transcript level"/>
<feature type="chain" id="PRO_5002710186" evidence="2">
    <location>
        <begin position="22"/>
        <end position="184"/>
    </location>
</feature>
<name>A7LFI1_IXOSC</name>
<reference evidence="3" key="2">
    <citation type="submission" date="2007-06" db="EMBL/GenBank/DDBJ databases">
        <authorList>
            <person name="Tyson K.R."/>
            <person name="de Silva A.M."/>
        </authorList>
    </citation>
    <scope>NUCLEOTIDE SEQUENCE</scope>
</reference>
<dbReference type="AlphaFoldDB" id="A7LFI1"/>
<feature type="compositionally biased region" description="Low complexity" evidence="1">
    <location>
        <begin position="165"/>
        <end position="176"/>
    </location>
</feature>
<sequence length="184" mass="20269">MRTAFTCALLAISFLGSPCSSSEDGLEQVSKVETTTQNLYERHYRNNPGLCEAQYRNSSHAEAVYNCTLSHLPPVLNETWEGIRHRINKSIPEFVSLMCNFTVAMPNEFYLVYMGSNGNSDFEEDKGSTGTDEDSNTGSSAAAKLTEELIIEAEVNCTAHITGWTTEAPTTLEPTTGPQFEEIP</sequence>
<organism evidence="3">
    <name type="scientific">Ixodes scapularis</name>
    <name type="common">Black-legged tick</name>
    <name type="synonym">Deer tick</name>
    <dbReference type="NCBI Taxonomy" id="6945"/>
    <lineage>
        <taxon>Eukaryota</taxon>
        <taxon>Metazoa</taxon>
        <taxon>Ecdysozoa</taxon>
        <taxon>Arthropoda</taxon>
        <taxon>Chelicerata</taxon>
        <taxon>Arachnida</taxon>
        <taxon>Acari</taxon>
        <taxon>Parasitiformes</taxon>
        <taxon>Ixodida</taxon>
        <taxon>Ixodoidea</taxon>
        <taxon>Ixodidae</taxon>
        <taxon>Ixodinae</taxon>
        <taxon>Ixodes</taxon>
    </lineage>
</organism>
<dbReference type="VEuPathDB" id="VectorBase:ISCP_009997"/>
<accession>A7LFI1</accession>
<feature type="signal peptide" evidence="2">
    <location>
        <begin position="1"/>
        <end position="21"/>
    </location>
</feature>